<sequence>MHMSGQKLIHETRENVWKALNSPEILRNCIPGCQSLEKTSETEMQAVAAIRVGPVSAKFGGRVSLSELNEPISYRITGEGQGGVAGFAKGEAFIQLEDVEGGTMLTYTVDAQVGGKLAQLGGRLIDATAKKMSEAFFEKFALEIRRQYHGEGAATEGGASAVPPAPLPQASPGVAVGVSPLAQPPLAEPAGSYRMAFLATLVLALVFGFLWLTSRQGGVPQLAATAPLSPEFGAAVQLILVAAVGYLFGRLSDR</sequence>
<dbReference type="SUPFAM" id="SSF55961">
    <property type="entry name" value="Bet v1-like"/>
    <property type="match status" value="1"/>
</dbReference>
<dbReference type="RefSeq" id="WP_161348524.1">
    <property type="nucleotide sequence ID" value="NZ_BMGW01000016.1"/>
</dbReference>
<dbReference type="InterPro" id="IPR023393">
    <property type="entry name" value="START-like_dom_sf"/>
</dbReference>
<accession>A0A6L8VMW7</accession>
<dbReference type="AlphaFoldDB" id="A0A6L8VMW7"/>
<protein>
    <submittedName>
        <fullName evidence="2">Carbon monoxide dehydrogenase</fullName>
    </submittedName>
</protein>
<name>A0A6L8VMW7_9RHOB</name>
<proteinExistence type="predicted"/>
<dbReference type="EMBL" id="WWNR01000016">
    <property type="protein sequence ID" value="MZQ91141.1"/>
    <property type="molecule type" value="Genomic_DNA"/>
</dbReference>
<dbReference type="Proteomes" id="UP000477083">
    <property type="component" value="Unassembled WGS sequence"/>
</dbReference>
<reference evidence="2 3" key="1">
    <citation type="submission" date="2020-01" db="EMBL/GenBank/DDBJ databases">
        <title>Frigidibacter albus SP32T (=CGMCC 1.13995T).</title>
        <authorList>
            <person name="Liao X."/>
        </authorList>
    </citation>
    <scope>NUCLEOTIDE SEQUENCE [LARGE SCALE GENOMIC DNA]</scope>
    <source>
        <strain evidence="2 3">SP32</strain>
    </source>
</reference>
<dbReference type="PANTHER" id="PTHR38588">
    <property type="entry name" value="BLL0334 PROTEIN"/>
    <property type="match status" value="1"/>
</dbReference>
<dbReference type="InterPro" id="IPR010419">
    <property type="entry name" value="CO_DH_gsu"/>
</dbReference>
<keyword evidence="3" id="KW-1185">Reference proteome</keyword>
<comment type="caution">
    <text evidence="2">The sequence shown here is derived from an EMBL/GenBank/DDBJ whole genome shotgun (WGS) entry which is preliminary data.</text>
</comment>
<evidence type="ECO:0000313" key="3">
    <source>
        <dbReference type="Proteomes" id="UP000477083"/>
    </source>
</evidence>
<dbReference type="CDD" id="cd05018">
    <property type="entry name" value="CoxG"/>
    <property type="match status" value="1"/>
</dbReference>
<dbReference type="Pfam" id="PF06240">
    <property type="entry name" value="COXG"/>
    <property type="match status" value="1"/>
</dbReference>
<feature type="transmembrane region" description="Helical" evidence="1">
    <location>
        <begin position="232"/>
        <end position="249"/>
    </location>
</feature>
<organism evidence="2 3">
    <name type="scientific">Frigidibacter albus</name>
    <dbReference type="NCBI Taxonomy" id="1465486"/>
    <lineage>
        <taxon>Bacteria</taxon>
        <taxon>Pseudomonadati</taxon>
        <taxon>Pseudomonadota</taxon>
        <taxon>Alphaproteobacteria</taxon>
        <taxon>Rhodobacterales</taxon>
        <taxon>Paracoccaceae</taxon>
        <taxon>Frigidibacter</taxon>
    </lineage>
</organism>
<keyword evidence="1" id="KW-1133">Transmembrane helix</keyword>
<dbReference type="OrthoDB" id="9787428at2"/>
<evidence type="ECO:0000313" key="2">
    <source>
        <dbReference type="EMBL" id="MZQ91141.1"/>
    </source>
</evidence>
<feature type="transmembrane region" description="Helical" evidence="1">
    <location>
        <begin position="195"/>
        <end position="212"/>
    </location>
</feature>
<keyword evidence="1" id="KW-0812">Transmembrane</keyword>
<keyword evidence="1" id="KW-0472">Membrane</keyword>
<dbReference type="Gene3D" id="3.30.530.20">
    <property type="match status" value="1"/>
</dbReference>
<evidence type="ECO:0000256" key="1">
    <source>
        <dbReference type="SAM" id="Phobius"/>
    </source>
</evidence>
<dbReference type="PANTHER" id="PTHR38588:SF1">
    <property type="entry name" value="BLL0334 PROTEIN"/>
    <property type="match status" value="1"/>
</dbReference>
<gene>
    <name evidence="2" type="ORF">GS660_18785</name>
</gene>